<evidence type="ECO:0000256" key="1">
    <source>
        <dbReference type="ARBA" id="ARBA00004651"/>
    </source>
</evidence>
<evidence type="ECO:0000256" key="2">
    <source>
        <dbReference type="ARBA" id="ARBA00006434"/>
    </source>
</evidence>
<feature type="transmembrane region" description="Helical" evidence="11">
    <location>
        <begin position="45"/>
        <end position="68"/>
    </location>
</feature>
<keyword evidence="4" id="KW-1003">Cell membrane</keyword>
<evidence type="ECO:0000256" key="7">
    <source>
        <dbReference type="ARBA" id="ARBA00023053"/>
    </source>
</evidence>
<evidence type="ECO:0000313" key="13">
    <source>
        <dbReference type="Proteomes" id="UP001347796"/>
    </source>
</evidence>
<dbReference type="PANTHER" id="PTHR42985">
    <property type="entry name" value="SODIUM-COUPLED MONOCARBOXYLATE TRANSPORTER"/>
    <property type="match status" value="1"/>
</dbReference>
<evidence type="ECO:0000256" key="11">
    <source>
        <dbReference type="SAM" id="Phobius"/>
    </source>
</evidence>
<dbReference type="GO" id="GO:0005886">
    <property type="term" value="C:plasma membrane"/>
    <property type="evidence" value="ECO:0007669"/>
    <property type="project" value="UniProtKB-SubCell"/>
</dbReference>
<dbReference type="InterPro" id="IPR038377">
    <property type="entry name" value="Na/Glc_symporter_sf"/>
</dbReference>
<organism evidence="12 13">
    <name type="scientific">Patella caerulea</name>
    <name type="common">Rayed Mediterranean limpet</name>
    <dbReference type="NCBI Taxonomy" id="87958"/>
    <lineage>
        <taxon>Eukaryota</taxon>
        <taxon>Metazoa</taxon>
        <taxon>Spiralia</taxon>
        <taxon>Lophotrochozoa</taxon>
        <taxon>Mollusca</taxon>
        <taxon>Gastropoda</taxon>
        <taxon>Patellogastropoda</taxon>
        <taxon>Patelloidea</taxon>
        <taxon>Patellidae</taxon>
        <taxon>Patella</taxon>
    </lineage>
</organism>
<evidence type="ECO:0008006" key="14">
    <source>
        <dbReference type="Google" id="ProtNLM"/>
    </source>
</evidence>
<evidence type="ECO:0000256" key="9">
    <source>
        <dbReference type="ARBA" id="ARBA00023136"/>
    </source>
</evidence>
<dbReference type="Proteomes" id="UP001347796">
    <property type="component" value="Unassembled WGS sequence"/>
</dbReference>
<dbReference type="InterPro" id="IPR051163">
    <property type="entry name" value="Sodium:Solute_Symporter_SSF"/>
</dbReference>
<evidence type="ECO:0000256" key="10">
    <source>
        <dbReference type="ARBA" id="ARBA00023201"/>
    </source>
</evidence>
<accession>A0AAN8JX01</accession>
<comment type="similarity">
    <text evidence="2">Belongs to the sodium:solute symporter (SSF) (TC 2.A.21) family.</text>
</comment>
<keyword evidence="5 11" id="KW-0812">Transmembrane</keyword>
<keyword evidence="10" id="KW-0739">Sodium transport</keyword>
<name>A0AAN8JX01_PATCE</name>
<keyword evidence="8" id="KW-0406">Ion transport</keyword>
<evidence type="ECO:0000256" key="5">
    <source>
        <dbReference type="ARBA" id="ARBA00022692"/>
    </source>
</evidence>
<dbReference type="AlphaFoldDB" id="A0AAN8JX01"/>
<keyword evidence="6 11" id="KW-1133">Transmembrane helix</keyword>
<keyword evidence="13" id="KW-1185">Reference proteome</keyword>
<feature type="transmembrane region" description="Helical" evidence="11">
    <location>
        <begin position="80"/>
        <end position="102"/>
    </location>
</feature>
<dbReference type="EMBL" id="JAZGQO010000006">
    <property type="protein sequence ID" value="KAK6185236.1"/>
    <property type="molecule type" value="Genomic_DNA"/>
</dbReference>
<keyword evidence="3" id="KW-0813">Transport</keyword>
<comment type="caution">
    <text evidence="12">The sequence shown here is derived from an EMBL/GenBank/DDBJ whole genome shotgun (WGS) entry which is preliminary data.</text>
</comment>
<evidence type="ECO:0000313" key="12">
    <source>
        <dbReference type="EMBL" id="KAK6185236.1"/>
    </source>
</evidence>
<evidence type="ECO:0000256" key="3">
    <source>
        <dbReference type="ARBA" id="ARBA00022448"/>
    </source>
</evidence>
<dbReference type="PROSITE" id="PS50283">
    <property type="entry name" value="NA_SOLUT_SYMP_3"/>
    <property type="match status" value="1"/>
</dbReference>
<dbReference type="Gene3D" id="1.20.1730.10">
    <property type="entry name" value="Sodium/glucose cotransporter"/>
    <property type="match status" value="1"/>
</dbReference>
<keyword evidence="9 11" id="KW-0472">Membrane</keyword>
<proteinExistence type="inferred from homology"/>
<feature type="transmembrane region" description="Helical" evidence="11">
    <location>
        <begin position="13"/>
        <end position="33"/>
    </location>
</feature>
<dbReference type="GO" id="GO:0015293">
    <property type="term" value="F:symporter activity"/>
    <property type="evidence" value="ECO:0007669"/>
    <property type="project" value="TreeGrafter"/>
</dbReference>
<gene>
    <name evidence="12" type="ORF">SNE40_007511</name>
</gene>
<dbReference type="PANTHER" id="PTHR42985:SF40">
    <property type="entry name" value="LD47995P-RELATED"/>
    <property type="match status" value="1"/>
</dbReference>
<keyword evidence="7" id="KW-0915">Sodium</keyword>
<comment type="subcellular location">
    <subcellularLocation>
        <location evidence="1">Cell membrane</location>
        <topology evidence="1">Multi-pass membrane protein</topology>
    </subcellularLocation>
</comment>
<protein>
    <recommendedName>
        <fullName evidence="14">Sodium-coupled monocarboxylate transporter 1</fullName>
    </recommendedName>
</protein>
<evidence type="ECO:0000256" key="4">
    <source>
        <dbReference type="ARBA" id="ARBA00022475"/>
    </source>
</evidence>
<sequence>MEDNALRFGTWDYVVFALMLSVSAAIGIFFAFGQKTTKEFLQANRSMGVVPVAISILVSFMSAILILGTPAEMYVEGTQFYMRVIGSSGALFAALIFVPLFFPLKVTSSYEVNIVNNCSPFSISWNSCVNSGLTSTG</sequence>
<evidence type="ECO:0000256" key="6">
    <source>
        <dbReference type="ARBA" id="ARBA00022989"/>
    </source>
</evidence>
<dbReference type="GO" id="GO:0006814">
    <property type="term" value="P:sodium ion transport"/>
    <property type="evidence" value="ECO:0007669"/>
    <property type="project" value="UniProtKB-KW"/>
</dbReference>
<reference evidence="12 13" key="1">
    <citation type="submission" date="2024-01" db="EMBL/GenBank/DDBJ databases">
        <title>The genome of the rayed Mediterranean limpet Patella caerulea (Linnaeus, 1758).</title>
        <authorList>
            <person name="Anh-Thu Weber A."/>
            <person name="Halstead-Nussloch G."/>
        </authorList>
    </citation>
    <scope>NUCLEOTIDE SEQUENCE [LARGE SCALE GENOMIC DNA]</scope>
    <source>
        <strain evidence="12">AATW-2023a</strain>
        <tissue evidence="12">Whole specimen</tissue>
    </source>
</reference>
<dbReference type="InterPro" id="IPR001734">
    <property type="entry name" value="Na/solute_symporter"/>
</dbReference>
<evidence type="ECO:0000256" key="8">
    <source>
        <dbReference type="ARBA" id="ARBA00023065"/>
    </source>
</evidence>